<evidence type="ECO:0000313" key="1">
    <source>
        <dbReference type="EMBL" id="EMF20376.1"/>
    </source>
</evidence>
<dbReference type="RefSeq" id="WP_006136735.1">
    <property type="nucleotide sequence ID" value="NZ_AOHP01000169.1"/>
</dbReference>
<dbReference type="Proteomes" id="UP000011732">
    <property type="component" value="Unassembled WGS sequence"/>
</dbReference>
<sequence length="197" mass="21399">MTAASKTRATIEKLRTLIDHPRTGASERDAARRMLKRVLAKAAEQGEALAGGYQDHRVYGEKYAKVRHLGVVDIAKHMRADIKLALKIAKADAAPGALAVADPFAAVPDGLKITVRTRHASAIDIVLRNVPDDWGWTQGTDRWGRPGTVPTPALQALADALKAIHAAYNYDGSDLTTDFFDRNYYGGVVTDRGLRLA</sequence>
<reference evidence="1 2" key="1">
    <citation type="journal article" date="2013" name="Genome Announc.">
        <title>Draft Genome Sequence of Streptomyces gancidicus Strain BKS 13-15.</title>
        <authorList>
            <person name="Kumar S."/>
            <person name="Kaur N."/>
            <person name="Singh N.K."/>
            <person name="Raghava G.P."/>
            <person name="Mayilraj S."/>
        </authorList>
    </citation>
    <scope>NUCLEOTIDE SEQUENCE [LARGE SCALE GENOMIC DNA]</scope>
    <source>
        <strain evidence="1 2">BKS 13-15</strain>
    </source>
</reference>
<dbReference type="EMBL" id="AOHP01000169">
    <property type="protein sequence ID" value="EMF20376.1"/>
    <property type="molecule type" value="Genomic_DNA"/>
</dbReference>
<dbReference type="PATRIC" id="fig|1284664.3.peg.6522"/>
<protein>
    <submittedName>
        <fullName evidence="1">Uncharacterized protein</fullName>
    </submittedName>
</protein>
<accession>M3DG71</accession>
<keyword evidence="2" id="KW-1185">Reference proteome</keyword>
<name>M3DG71_STREZ</name>
<comment type="caution">
    <text evidence="1">The sequence shown here is derived from an EMBL/GenBank/DDBJ whole genome shotgun (WGS) entry which is preliminary data.</text>
</comment>
<dbReference type="AlphaFoldDB" id="M3DG71"/>
<evidence type="ECO:0000313" key="2">
    <source>
        <dbReference type="Proteomes" id="UP000011732"/>
    </source>
</evidence>
<organism evidence="1 2">
    <name type="scientific">Streptomyces gancidicus BKS 13-15</name>
    <dbReference type="NCBI Taxonomy" id="1284664"/>
    <lineage>
        <taxon>Bacteria</taxon>
        <taxon>Bacillati</taxon>
        <taxon>Actinomycetota</taxon>
        <taxon>Actinomycetes</taxon>
        <taxon>Kitasatosporales</taxon>
        <taxon>Streptomycetaceae</taxon>
        <taxon>Streptomyces</taxon>
        <taxon>Streptomyces pseudogriseolus group</taxon>
    </lineage>
</organism>
<gene>
    <name evidence="1" type="ORF">H114_32574</name>
</gene>
<dbReference type="OrthoDB" id="4560484at2"/>
<proteinExistence type="predicted"/>